<keyword evidence="1 3" id="KW-1015">Disulfide bond</keyword>
<protein>
    <recommendedName>
        <fullName evidence="4">Neurotransmitter-gated ion-channel ligand-binding domain-containing protein</fullName>
    </recommendedName>
</protein>
<dbReference type="SUPFAM" id="SSF57424">
    <property type="entry name" value="LDL receptor-like module"/>
    <property type="match status" value="1"/>
</dbReference>
<dbReference type="InterPro" id="IPR036055">
    <property type="entry name" value="LDL_receptor-like_sf"/>
</dbReference>
<proteinExistence type="predicted"/>
<sequence length="213" mass="24443">WAISSVLHNITWVLKDAQLPVSRSTWKSGKLSANLTLTSCTEEEFACDNGDCIKFTDICDGMLDCEDKSDEKECKMVFPVPGYNPAMPPIDVNGPLKIEYYPYVYSFEDINTIDGSASLDSYIDFTYRDLRLKFKNINTYSNTIDCDSIWIPELHLIAGNWDGFEYDVEIYSKFCSIVTDTGWSPELSSDLKDYRMGKDVLDNIFVYVTYMFR</sequence>
<feature type="disulfide bond" evidence="3">
    <location>
        <begin position="47"/>
        <end position="65"/>
    </location>
</feature>
<feature type="non-terminal residue" evidence="5">
    <location>
        <position position="213"/>
    </location>
</feature>
<organism evidence="5 6">
    <name type="scientific">Meganyctiphanes norvegica</name>
    <name type="common">Northern krill</name>
    <name type="synonym">Thysanopoda norvegica</name>
    <dbReference type="NCBI Taxonomy" id="48144"/>
    <lineage>
        <taxon>Eukaryota</taxon>
        <taxon>Metazoa</taxon>
        <taxon>Ecdysozoa</taxon>
        <taxon>Arthropoda</taxon>
        <taxon>Crustacea</taxon>
        <taxon>Multicrustacea</taxon>
        <taxon>Malacostraca</taxon>
        <taxon>Eumalacostraca</taxon>
        <taxon>Eucarida</taxon>
        <taxon>Euphausiacea</taxon>
        <taxon>Euphausiidae</taxon>
        <taxon>Meganyctiphanes</taxon>
    </lineage>
</organism>
<keyword evidence="6" id="KW-1185">Reference proteome</keyword>
<dbReference type="PROSITE" id="PS01209">
    <property type="entry name" value="LDLRA_1"/>
    <property type="match status" value="1"/>
</dbReference>
<dbReference type="AlphaFoldDB" id="A0AAV2SBC7"/>
<dbReference type="SUPFAM" id="SSF63712">
    <property type="entry name" value="Nicotinic receptor ligand binding domain-like"/>
    <property type="match status" value="1"/>
</dbReference>
<feature type="non-terminal residue" evidence="5">
    <location>
        <position position="1"/>
    </location>
</feature>
<dbReference type="CDD" id="cd00112">
    <property type="entry name" value="LDLa"/>
    <property type="match status" value="1"/>
</dbReference>
<keyword evidence="2" id="KW-0325">Glycoprotein</keyword>
<feature type="disulfide bond" evidence="3">
    <location>
        <begin position="40"/>
        <end position="52"/>
    </location>
</feature>
<dbReference type="SMART" id="SM00192">
    <property type="entry name" value="LDLa"/>
    <property type="match status" value="1"/>
</dbReference>
<dbReference type="InterPro" id="IPR036734">
    <property type="entry name" value="Neur_chan_lig-bd_sf"/>
</dbReference>
<dbReference type="Gene3D" id="2.70.170.10">
    <property type="entry name" value="Neurotransmitter-gated ion-channel ligand-binding domain"/>
    <property type="match status" value="1"/>
</dbReference>
<dbReference type="Proteomes" id="UP001497623">
    <property type="component" value="Unassembled WGS sequence"/>
</dbReference>
<feature type="disulfide bond" evidence="3">
    <location>
        <begin position="59"/>
        <end position="74"/>
    </location>
</feature>
<dbReference type="EMBL" id="CAXKWB010059349">
    <property type="protein sequence ID" value="CAL4181857.1"/>
    <property type="molecule type" value="Genomic_DNA"/>
</dbReference>
<gene>
    <name evidence="5" type="ORF">MNOR_LOCUS35466</name>
</gene>
<evidence type="ECO:0000256" key="1">
    <source>
        <dbReference type="ARBA" id="ARBA00023157"/>
    </source>
</evidence>
<dbReference type="Pfam" id="PF02931">
    <property type="entry name" value="Neur_chan_LBD"/>
    <property type="match status" value="1"/>
</dbReference>
<reference evidence="5 6" key="1">
    <citation type="submission" date="2024-05" db="EMBL/GenBank/DDBJ databases">
        <authorList>
            <person name="Wallberg A."/>
        </authorList>
    </citation>
    <scope>NUCLEOTIDE SEQUENCE [LARGE SCALE GENOMIC DNA]</scope>
</reference>
<accession>A0AAV2SBC7</accession>
<dbReference type="GO" id="GO:0005230">
    <property type="term" value="F:extracellular ligand-gated monoatomic ion channel activity"/>
    <property type="evidence" value="ECO:0007669"/>
    <property type="project" value="InterPro"/>
</dbReference>
<dbReference type="InterPro" id="IPR006202">
    <property type="entry name" value="Neur_chan_lig-bd"/>
</dbReference>
<dbReference type="PROSITE" id="PS50068">
    <property type="entry name" value="LDLRA_2"/>
    <property type="match status" value="1"/>
</dbReference>
<evidence type="ECO:0000313" key="6">
    <source>
        <dbReference type="Proteomes" id="UP001497623"/>
    </source>
</evidence>
<dbReference type="Pfam" id="PF00057">
    <property type="entry name" value="Ldl_recept_a"/>
    <property type="match status" value="1"/>
</dbReference>
<evidence type="ECO:0000256" key="2">
    <source>
        <dbReference type="ARBA" id="ARBA00023180"/>
    </source>
</evidence>
<dbReference type="GO" id="GO:0016020">
    <property type="term" value="C:membrane"/>
    <property type="evidence" value="ECO:0007669"/>
    <property type="project" value="InterPro"/>
</dbReference>
<evidence type="ECO:0000256" key="3">
    <source>
        <dbReference type="PROSITE-ProRule" id="PRU00124"/>
    </source>
</evidence>
<dbReference type="FunFam" id="4.10.400.10:FF:000065">
    <property type="entry name" value="Transmembrane protease serine 7"/>
    <property type="match status" value="1"/>
</dbReference>
<name>A0AAV2SBC7_MEGNR</name>
<feature type="domain" description="Neurotransmitter-gated ion-channel ligand-binding" evidence="4">
    <location>
        <begin position="82"/>
        <end position="168"/>
    </location>
</feature>
<dbReference type="InterPro" id="IPR023415">
    <property type="entry name" value="LDLR_class-A_CS"/>
</dbReference>
<evidence type="ECO:0000313" key="5">
    <source>
        <dbReference type="EMBL" id="CAL4181857.1"/>
    </source>
</evidence>
<evidence type="ECO:0000259" key="4">
    <source>
        <dbReference type="Pfam" id="PF02931"/>
    </source>
</evidence>
<comment type="caution">
    <text evidence="5">The sequence shown here is derived from an EMBL/GenBank/DDBJ whole genome shotgun (WGS) entry which is preliminary data.</text>
</comment>
<dbReference type="Gene3D" id="4.10.400.10">
    <property type="entry name" value="Low-density Lipoprotein Receptor"/>
    <property type="match status" value="1"/>
</dbReference>
<dbReference type="InterPro" id="IPR002172">
    <property type="entry name" value="LDrepeatLR_classA_rpt"/>
</dbReference>